<dbReference type="EMBL" id="JAMKPW020000002">
    <property type="protein sequence ID" value="KAK8220186.1"/>
    <property type="molecule type" value="Genomic_DNA"/>
</dbReference>
<protein>
    <submittedName>
        <fullName evidence="1">Uncharacterized protein</fullName>
    </submittedName>
</protein>
<reference evidence="1" key="1">
    <citation type="submission" date="2024-02" db="EMBL/GenBank/DDBJ databases">
        <title>Metagenome Assembled Genome of Zalaria obscura JY119.</title>
        <authorList>
            <person name="Vighnesh L."/>
            <person name="Jagadeeshwari U."/>
            <person name="Venkata Ramana C."/>
            <person name="Sasikala C."/>
        </authorList>
    </citation>
    <scope>NUCLEOTIDE SEQUENCE</scope>
    <source>
        <strain evidence="1">JY119</strain>
    </source>
</reference>
<organism evidence="1 2">
    <name type="scientific">Zalaria obscura</name>
    <dbReference type="NCBI Taxonomy" id="2024903"/>
    <lineage>
        <taxon>Eukaryota</taxon>
        <taxon>Fungi</taxon>
        <taxon>Dikarya</taxon>
        <taxon>Ascomycota</taxon>
        <taxon>Pezizomycotina</taxon>
        <taxon>Dothideomycetes</taxon>
        <taxon>Dothideomycetidae</taxon>
        <taxon>Dothideales</taxon>
        <taxon>Zalariaceae</taxon>
        <taxon>Zalaria</taxon>
    </lineage>
</organism>
<accession>A0ACC3SPF6</accession>
<proteinExistence type="predicted"/>
<dbReference type="Proteomes" id="UP001320706">
    <property type="component" value="Unassembled WGS sequence"/>
</dbReference>
<sequence length="1831" mass="202760">MGLIQRLKARTEAQDGQDPKRESNWVRCIKLLREPEDKDRVAFIAKIDKEKNKAKGGADSDDDAEGEEDEELVTEVFAPAKRIPPQWDPDMHHNHFLFDLIDNAGIKGISSMDLGLLGLGEFWRRSLDETINRLTNLWSVSQPPHLRHLSIIRDTAVQGKWSHYVFRTHGNFQKAVDAGETMWEAIEDILINAQPAEISDLPTIDRFDMDVWGFPTINPERMVRNGLASLAECRKVPASRLGRDSLFAEPHDERERKRKPSLYKITPSAKKQKTANVLPSVESIPDANTPTATPKPGRGRKALSKDPSAPAWRATGHKEKKQAERLTKSQEEWEKWARKTAESRAKLEVLQRYEADEPAQKRSAQEAGLSTHSTRKPKKGRPAKSTDQSEVLAQPDLAQDHKHGVVATPQGEVSEVGRAGEKGQASLSTMQQTDTALDSSTAAEASAEQPNTTRNEAALTSARKVPPPSEERIAQIEQEILSMSRPGVYMNPPGAFELKAQTYIQKGRPRNYIIAVFKTARLRELDWFTSSSEALPRKAPPSSRSKYLRSKGDATNQTSTPRKQTIASMLKNVPSASTIRNGSDLTPTPAGIPHANKTQTSDDILDARGSSHAAMDITSPSKPDHTSAKQPESQPQRSREDEQDTEDQTAIPPPSGDMNPPNPVVNPSKDSDQEDLSIVADGPSQAPAATIPESSDGLGMNAAGAASQASASIAPTHDLEALPVPDTRDRQAASQGAGLIHTPVQASTGSSTSDGHNPPVPADPPAPRVEMSATGVCGSMIGSSPLKPEKAEDAWDDNTNSITSAGMRNKLQGTSARSQGPRKTGVPRSGGTVVLKRTKIVMDCIRTCNGVFPGDRELWYPFVTTWERVSGGRPDRYTLDRLVKMLVACGKLKRITFTFQTSTGMSVTKHLLAEPGVDPDSSVVREMKQQTMKHHPAQYVPEEVEVARDLRKMIENQPLGKRAEMAAKAATIDYGKDLFPEDETAQVKRIPSAIKLGFTEEKIRQDVESRKRKREAQDLKMQRYLEALEKNEGVEEALVAMQGQIQVDNYQHNPKSAKGKPPGSRAKLSRRLRFDQPAGGRLFGALGGPDQSSKPTQLGNHHGPAQQLTSKPLGAVPFAQIPKYTTWENTGLSNFDKDWDKVEFLSLTGPSQHFHISSGTFSTDAAIVGSSREMLWNDPGKQYERQEVVGEVPTSLDDMRTNTDGLSEAVPSTAPEHDPQLARFEEEARVISRWEASGSAPASWLDGMSSKSLTFINHSAPTIFTPAKTFPGAVGLATSPHSVYPPPPGFNTRPSAHTAYSFPYTSPYSSTAPATYPFQQHFQAPAAQFETDQNSRRARPAAKSKLGVKASVTKGYTPRPTRSTEFAMTNADMHRLMVSIAVVRTLTGGLEQQTNWGLVSQCFGHKFDNNYCRSRWGTVRAKHGPTIEALQIQFREKFAHAYDNGDLPQVDFQVPEEIDWAALVDWADERLVSETPEFDDVPSLLVDRAALDQKFEVLEPQEIHETDKDEFFVQLTTHKRREEMAVAFTYSAPVIVRVDEDKLMLAKSLVRANVITPEESYNKELAHAKLGRLGDEAIDVALKELLGAKILRHTNKGRPVPGRNFDIADAVITAFKKPWDVEYLRAAGDHKKVLDAQFAEHGKVGWSYHATDYEVMVFDNLLANGKIKIVPVLPDINSDFDAPWPKISKWGFTEGNYRTVQMDKERLHWAVELHPTDEYVEGNPLKQVAPPLSRRVHGELDERLPLWVDINGQFVEGYWNMVLVCLLYLLAFRPGLTPASLSKAIKGKLWVWEIELFLAWAEEAGLARKMEYGGSVGWTTEEWWWLALAKE</sequence>
<name>A0ACC3SPF6_9PEZI</name>
<evidence type="ECO:0000313" key="2">
    <source>
        <dbReference type="Proteomes" id="UP001320706"/>
    </source>
</evidence>
<evidence type="ECO:0000313" key="1">
    <source>
        <dbReference type="EMBL" id="KAK8220186.1"/>
    </source>
</evidence>
<keyword evidence="2" id="KW-1185">Reference proteome</keyword>
<gene>
    <name evidence="1" type="ORF">M8818_000602</name>
</gene>
<comment type="caution">
    <text evidence="1">The sequence shown here is derived from an EMBL/GenBank/DDBJ whole genome shotgun (WGS) entry which is preliminary data.</text>
</comment>